<protein>
    <submittedName>
        <fullName evidence="1">Uncharacterized protein</fullName>
    </submittedName>
</protein>
<dbReference type="STRING" id="1064592.G0VFC5"/>
<dbReference type="RefSeq" id="XP_003676551.1">
    <property type="nucleotide sequence ID" value="XM_003676503.1"/>
</dbReference>
<dbReference type="KEGG" id="ncs:NCAS_0E01210"/>
<dbReference type="CDD" id="cd23704">
    <property type="entry name" value="mS44"/>
    <property type="match status" value="1"/>
</dbReference>
<dbReference type="GO" id="GO:0005763">
    <property type="term" value="C:mitochondrial small ribosomal subunit"/>
    <property type="evidence" value="ECO:0007669"/>
    <property type="project" value="EnsemblFungi"/>
</dbReference>
<dbReference type="InParanoid" id="G0VFC5"/>
<sequence length="334" mass="38509">MTRSLLLTTWKRLQSTAASPTAAARTKLDEFFQYHATKNALKPLIYRPKNANKLLTMDLRDPITKKKLTPKEPRATLSRAVFLDYLQEVQQGKEGKGELVSWLRAWCQIPARKTHVWGYLDSYMVAKMLAVSFFEIGGYTQLVNELYCQRKKFVSAKNPGVFNVEDFFNTLLMCNLQRNHILQFNDVEISKKKLANAWRRVSERENKTGLANLLLDTLGKQMGYDCREVVKGLDMQTGELDLPLWEQDKGISKEQYLQKNDLVYLLSRTILQFNEAEASNVDSPVVKFVDQYKQLSEELGKADLYDQYQDSMTQLWKKDEKKLAADEPVVEDAA</sequence>
<dbReference type="AlphaFoldDB" id="G0VFC5"/>
<dbReference type="OMA" id="YRPKNAN"/>
<proteinExistence type="predicted"/>
<reference evidence="1 2" key="1">
    <citation type="journal article" date="2011" name="Proc. Natl. Acad. Sci. U.S.A.">
        <title>Evolutionary erosion of yeast sex chromosomes by mating-type switching accidents.</title>
        <authorList>
            <person name="Gordon J.L."/>
            <person name="Armisen D."/>
            <person name="Proux-Wera E."/>
            <person name="Oheigeartaigh S.S."/>
            <person name="Byrne K.P."/>
            <person name="Wolfe K.H."/>
        </authorList>
    </citation>
    <scope>NUCLEOTIDE SEQUENCE [LARGE SCALE GENOMIC DNA]</scope>
    <source>
        <strain evidence="2">ATCC 76901 / BCRC 22586 / CBS 4309 / NBRC 1992 / NRRL Y-12630</strain>
    </source>
</reference>
<evidence type="ECO:0000313" key="1">
    <source>
        <dbReference type="EMBL" id="CCC70191.1"/>
    </source>
</evidence>
<dbReference type="EMBL" id="HE576756">
    <property type="protein sequence ID" value="CCC70191.1"/>
    <property type="molecule type" value="Genomic_DNA"/>
</dbReference>
<dbReference type="GO" id="GO:0003735">
    <property type="term" value="F:structural constituent of ribosome"/>
    <property type="evidence" value="ECO:0007669"/>
    <property type="project" value="EnsemblFungi"/>
</dbReference>
<gene>
    <name evidence="1" type="primary">NCAS0E01210</name>
    <name evidence="1" type="ordered locus">NCAS_0E01210</name>
</gene>
<dbReference type="InterPro" id="IPR059185">
    <property type="entry name" value="MRP13_sacc"/>
</dbReference>
<name>G0VFC5_NAUCA</name>
<dbReference type="HOGENOM" id="CLU_894829_0_0_1"/>
<dbReference type="OrthoDB" id="4061106at2759"/>
<organism evidence="1 2">
    <name type="scientific">Naumovozyma castellii</name>
    <name type="common">Yeast</name>
    <name type="synonym">Saccharomyces castellii</name>
    <dbReference type="NCBI Taxonomy" id="27288"/>
    <lineage>
        <taxon>Eukaryota</taxon>
        <taxon>Fungi</taxon>
        <taxon>Dikarya</taxon>
        <taxon>Ascomycota</taxon>
        <taxon>Saccharomycotina</taxon>
        <taxon>Saccharomycetes</taxon>
        <taxon>Saccharomycetales</taxon>
        <taxon>Saccharomycetaceae</taxon>
        <taxon>Naumovozyma</taxon>
    </lineage>
</organism>
<keyword evidence="2" id="KW-1185">Reference proteome</keyword>
<dbReference type="Proteomes" id="UP000001640">
    <property type="component" value="Chromosome 5"/>
</dbReference>
<dbReference type="GeneID" id="96903823"/>
<dbReference type="eggNOG" id="ENOG502RYVU">
    <property type="taxonomic scope" value="Eukaryota"/>
</dbReference>
<dbReference type="FunCoup" id="G0VFC5">
    <property type="interactions" value="141"/>
</dbReference>
<accession>G0VFC5</accession>
<reference key="2">
    <citation type="submission" date="2011-08" db="EMBL/GenBank/DDBJ databases">
        <title>Genome sequence of Naumovozyma castellii.</title>
        <authorList>
            <person name="Gordon J.L."/>
            <person name="Armisen D."/>
            <person name="Proux-Wera E."/>
            <person name="OhEigeartaigh S.S."/>
            <person name="Byrne K.P."/>
            <person name="Wolfe K.H."/>
        </authorList>
    </citation>
    <scope>NUCLEOTIDE SEQUENCE</scope>
    <source>
        <strain>Type strain:CBS 4309</strain>
    </source>
</reference>
<evidence type="ECO:0000313" key="2">
    <source>
        <dbReference type="Proteomes" id="UP000001640"/>
    </source>
</evidence>